<dbReference type="InterPro" id="IPR018303">
    <property type="entry name" value="ATPase_P-typ_P_site"/>
</dbReference>
<dbReference type="InterPro" id="IPR059000">
    <property type="entry name" value="ATPase_P-type_domA"/>
</dbReference>
<dbReference type="NCBIfam" id="TIGR01494">
    <property type="entry name" value="ATPase_P-type"/>
    <property type="match status" value="1"/>
</dbReference>
<dbReference type="InterPro" id="IPR023214">
    <property type="entry name" value="HAD_sf"/>
</dbReference>
<dbReference type="NCBIfam" id="TIGR01525">
    <property type="entry name" value="ATPase-IB_hvy"/>
    <property type="match status" value="1"/>
</dbReference>
<comment type="caution">
    <text evidence="8">The sequence shown here is derived from an EMBL/GenBank/DDBJ whole genome shotgun (WGS) entry which is preliminary data.</text>
</comment>
<dbReference type="Pfam" id="PF00702">
    <property type="entry name" value="Hydrolase"/>
    <property type="match status" value="1"/>
</dbReference>
<comment type="subcellular location">
    <subcellularLocation>
        <location evidence="6">Cell membrane</location>
    </subcellularLocation>
    <subcellularLocation>
        <location evidence="1">Membrane</location>
    </subcellularLocation>
</comment>
<evidence type="ECO:0000256" key="5">
    <source>
        <dbReference type="ARBA" id="ARBA00023136"/>
    </source>
</evidence>
<comment type="similarity">
    <text evidence="2 6">Belongs to the cation transport ATPase (P-type) (TC 3.A.3) family. Type IB subfamily.</text>
</comment>
<feature type="transmembrane region" description="Helical" evidence="6">
    <location>
        <begin position="538"/>
        <end position="557"/>
    </location>
</feature>
<dbReference type="PANTHER" id="PTHR48085:SF5">
    <property type="entry name" value="CADMIUM_ZINC-TRANSPORTING ATPASE HMA4-RELATED"/>
    <property type="match status" value="1"/>
</dbReference>
<keyword evidence="6" id="KW-1003">Cell membrane</keyword>
<feature type="transmembrane region" description="Helical" evidence="6">
    <location>
        <begin position="221"/>
        <end position="239"/>
    </location>
</feature>
<dbReference type="SUPFAM" id="SSF81653">
    <property type="entry name" value="Calcium ATPase, transduction domain A"/>
    <property type="match status" value="1"/>
</dbReference>
<keyword evidence="6" id="KW-0547">Nucleotide-binding</keyword>
<dbReference type="PANTHER" id="PTHR48085">
    <property type="entry name" value="CADMIUM/ZINC-TRANSPORTING ATPASE HMA2-RELATED"/>
    <property type="match status" value="1"/>
</dbReference>
<dbReference type="InterPro" id="IPR008250">
    <property type="entry name" value="ATPase_P-typ_transduc_dom_A_sf"/>
</dbReference>
<gene>
    <name evidence="8" type="ORF">A3C89_03805</name>
</gene>
<dbReference type="InterPro" id="IPR027256">
    <property type="entry name" value="P-typ_ATPase_IB"/>
</dbReference>
<dbReference type="InterPro" id="IPR001757">
    <property type="entry name" value="P_typ_ATPase"/>
</dbReference>
<organism evidence="8 9">
    <name type="scientific">Candidatus Kaiserbacteria bacterium RIFCSPHIGHO2_02_FULL_50_50</name>
    <dbReference type="NCBI Taxonomy" id="1798492"/>
    <lineage>
        <taxon>Bacteria</taxon>
        <taxon>Candidatus Kaiseribacteriota</taxon>
    </lineage>
</organism>
<dbReference type="Pfam" id="PF00122">
    <property type="entry name" value="E1-E2_ATPase"/>
    <property type="match status" value="1"/>
</dbReference>
<dbReference type="EMBL" id="MFLF01000007">
    <property type="protein sequence ID" value="OGG60351.1"/>
    <property type="molecule type" value="Genomic_DNA"/>
</dbReference>
<dbReference type="GO" id="GO:0005886">
    <property type="term" value="C:plasma membrane"/>
    <property type="evidence" value="ECO:0007669"/>
    <property type="project" value="UniProtKB-SubCell"/>
</dbReference>
<keyword evidence="4 6" id="KW-1133">Transmembrane helix</keyword>
<dbReference type="InterPro" id="IPR023299">
    <property type="entry name" value="ATPase_P-typ_cyto_dom_N"/>
</dbReference>
<dbReference type="InterPro" id="IPR036412">
    <property type="entry name" value="HAD-like_sf"/>
</dbReference>
<dbReference type="PRINTS" id="PR00120">
    <property type="entry name" value="HATPASE"/>
</dbReference>
<proteinExistence type="inferred from homology"/>
<dbReference type="Proteomes" id="UP000178794">
    <property type="component" value="Unassembled WGS sequence"/>
</dbReference>
<dbReference type="STRING" id="1798492.A3C89_03805"/>
<dbReference type="PRINTS" id="PR00119">
    <property type="entry name" value="CATATPASE"/>
</dbReference>
<dbReference type="Gene3D" id="3.40.1110.10">
    <property type="entry name" value="Calcium-transporting ATPase, cytoplasmic domain N"/>
    <property type="match status" value="1"/>
</dbReference>
<dbReference type="InterPro" id="IPR051014">
    <property type="entry name" value="Cation_Transport_ATPase_IB"/>
</dbReference>
<feature type="domain" description="P-type ATPase A" evidence="7">
    <location>
        <begin position="105"/>
        <end position="204"/>
    </location>
</feature>
<evidence type="ECO:0000256" key="4">
    <source>
        <dbReference type="ARBA" id="ARBA00022989"/>
    </source>
</evidence>
<name>A0A1F6DG40_9BACT</name>
<dbReference type="Gene3D" id="2.70.150.10">
    <property type="entry name" value="Calcium-transporting ATPase, cytoplasmic transduction domain A"/>
    <property type="match status" value="1"/>
</dbReference>
<dbReference type="SUPFAM" id="SSF81665">
    <property type="entry name" value="Calcium ATPase, transmembrane domain M"/>
    <property type="match status" value="1"/>
</dbReference>
<evidence type="ECO:0000256" key="2">
    <source>
        <dbReference type="ARBA" id="ARBA00006024"/>
    </source>
</evidence>
<keyword evidence="6" id="KW-0067">ATP-binding</keyword>
<feature type="transmembrane region" description="Helical" evidence="6">
    <location>
        <begin position="58"/>
        <end position="81"/>
    </location>
</feature>
<evidence type="ECO:0000313" key="8">
    <source>
        <dbReference type="EMBL" id="OGG60351.1"/>
    </source>
</evidence>
<dbReference type="InterPro" id="IPR023298">
    <property type="entry name" value="ATPase_P-typ_TM_dom_sf"/>
</dbReference>
<keyword evidence="3 6" id="KW-0812">Transmembrane</keyword>
<dbReference type="Gene3D" id="3.40.50.1000">
    <property type="entry name" value="HAD superfamily/HAD-like"/>
    <property type="match status" value="1"/>
</dbReference>
<evidence type="ECO:0000259" key="7">
    <source>
        <dbReference type="Pfam" id="PF00122"/>
    </source>
</evidence>
<dbReference type="PROSITE" id="PS00154">
    <property type="entry name" value="ATPASE_E1_E2"/>
    <property type="match status" value="1"/>
</dbReference>
<dbReference type="GO" id="GO:0015086">
    <property type="term" value="F:cadmium ion transmembrane transporter activity"/>
    <property type="evidence" value="ECO:0007669"/>
    <property type="project" value="TreeGrafter"/>
</dbReference>
<evidence type="ECO:0000256" key="1">
    <source>
        <dbReference type="ARBA" id="ARBA00004370"/>
    </source>
</evidence>
<feature type="transmembrane region" description="Helical" evidence="6">
    <location>
        <begin position="245"/>
        <end position="267"/>
    </location>
</feature>
<evidence type="ECO:0000256" key="3">
    <source>
        <dbReference type="ARBA" id="ARBA00022692"/>
    </source>
</evidence>
<dbReference type="GO" id="GO:0019829">
    <property type="term" value="F:ATPase-coupled monoatomic cation transmembrane transporter activity"/>
    <property type="evidence" value="ECO:0007669"/>
    <property type="project" value="InterPro"/>
</dbReference>
<dbReference type="SUPFAM" id="SSF56784">
    <property type="entry name" value="HAD-like"/>
    <property type="match status" value="1"/>
</dbReference>
<dbReference type="GO" id="GO:0046872">
    <property type="term" value="F:metal ion binding"/>
    <property type="evidence" value="ECO:0007669"/>
    <property type="project" value="UniProtKB-KW"/>
</dbReference>
<accession>A0A1F6DG40</accession>
<evidence type="ECO:0000313" key="9">
    <source>
        <dbReference type="Proteomes" id="UP000178794"/>
    </source>
</evidence>
<dbReference type="GO" id="GO:0005524">
    <property type="term" value="F:ATP binding"/>
    <property type="evidence" value="ECO:0007669"/>
    <property type="project" value="UniProtKB-UniRule"/>
</dbReference>
<keyword evidence="6" id="KW-0479">Metal-binding</keyword>
<keyword evidence="5 6" id="KW-0472">Membrane</keyword>
<evidence type="ECO:0000256" key="6">
    <source>
        <dbReference type="RuleBase" id="RU362081"/>
    </source>
</evidence>
<dbReference type="GO" id="GO:0016887">
    <property type="term" value="F:ATP hydrolysis activity"/>
    <property type="evidence" value="ECO:0007669"/>
    <property type="project" value="InterPro"/>
</dbReference>
<protein>
    <submittedName>
        <fullName evidence="8">Cadmium-translocating P-type ATPase</fullName>
    </submittedName>
</protein>
<reference evidence="8 9" key="1">
    <citation type="journal article" date="2016" name="Nat. Commun.">
        <title>Thousands of microbial genomes shed light on interconnected biogeochemical processes in an aquifer system.</title>
        <authorList>
            <person name="Anantharaman K."/>
            <person name="Brown C.T."/>
            <person name="Hug L.A."/>
            <person name="Sharon I."/>
            <person name="Castelle C.J."/>
            <person name="Probst A.J."/>
            <person name="Thomas B.C."/>
            <person name="Singh A."/>
            <person name="Wilkins M.J."/>
            <person name="Karaoz U."/>
            <person name="Brodie E.L."/>
            <person name="Williams K.H."/>
            <person name="Hubbard S.S."/>
            <person name="Banfield J.F."/>
        </authorList>
    </citation>
    <scope>NUCLEOTIDE SEQUENCE [LARGE SCALE GENOMIC DNA]</scope>
</reference>
<sequence length="584" mass="61781">MVRVFFLPAVVILLGFFGFVYHEPFFFASAGVIGVVKIVVDSIRNIRAKNYALDYIAFLALVVSLVAHEYLAGAVVALMFASGEALEAFAEGKATQSLRALLDRLPKNARVLHDDGTIEAQPLTQVVPGAHIMVLRNELVPLDGLLLSPKGIFNEANLTGESLPHTVSAQTFIKSGVVNVGETITLAVSGAFATSTYARIVDLVARAREDKAPFVRLSARANIPFTSIALLLATGAYFFTGGLTGALAVLVVATPCPLIIAAPVAFLGGISRAARSQIIVKRSVALEQLARAKTLFFDKTGTLTLGAPEVTEVRTFQGMTEHEALHIAAAIEFHSLHPLARAIVARYETIENHLTVATEVRETLGEGITGTVDGAVYTIAHAEDIQEQGSIVLALTSARGVHAYFIIADTIKEDARAVLCALVAKGFVLHMVTGDTYENAQKLFGSLPIQIHAGISPEEKYALIDGAKKNTETVVMIGDGLNDAPALARASVGMVFSGTENSAAIDAADVAIMGSDVASVAETLTLSRHTVRVATQSVWVGIGLSSLAMLVAFFGYIPPVTGALLQEGIDILVILNALRAAFKT</sequence>
<dbReference type="NCBIfam" id="TIGR01512">
    <property type="entry name" value="ATPase-IB2_Cd"/>
    <property type="match status" value="1"/>
</dbReference>
<dbReference type="AlphaFoldDB" id="A0A1F6DG40"/>